<dbReference type="GO" id="GO:0006355">
    <property type="term" value="P:regulation of DNA-templated transcription"/>
    <property type="evidence" value="ECO:0007669"/>
    <property type="project" value="InterPro"/>
</dbReference>
<comment type="caution">
    <text evidence="2">The sequence shown here is derived from an EMBL/GenBank/DDBJ whole genome shotgun (WGS) entry which is preliminary data.</text>
</comment>
<dbReference type="InterPro" id="IPR000792">
    <property type="entry name" value="Tscrpt_reg_LuxR_C"/>
</dbReference>
<name>U2YJY5_9SPHN</name>
<accession>U2YJY5</accession>
<evidence type="ECO:0000259" key="1">
    <source>
        <dbReference type="SMART" id="SM00421"/>
    </source>
</evidence>
<reference evidence="2 3" key="1">
    <citation type="submission" date="2013-09" db="EMBL/GenBank/DDBJ databases">
        <title>Whole genome shotgun sequence of Novosphingobium tardaugens NBRC 16725.</title>
        <authorList>
            <person name="Isaki S."/>
            <person name="Hosoyama A."/>
            <person name="Tsuchikane K."/>
            <person name="Katsumata H."/>
            <person name="Ando Y."/>
            <person name="Yamazaki S."/>
            <person name="Fujita N."/>
        </authorList>
    </citation>
    <scope>NUCLEOTIDE SEQUENCE [LARGE SCALE GENOMIC DNA]</scope>
    <source>
        <strain evidence="2 3">NBRC 16725</strain>
    </source>
</reference>
<dbReference type="InterPro" id="IPR036388">
    <property type="entry name" value="WH-like_DNA-bd_sf"/>
</dbReference>
<evidence type="ECO:0000313" key="3">
    <source>
        <dbReference type="Proteomes" id="UP000016568"/>
    </source>
</evidence>
<dbReference type="Gene3D" id="3.30.450.80">
    <property type="entry name" value="Transcription factor LuxR-like, autoinducer-binding domain"/>
    <property type="match status" value="1"/>
</dbReference>
<evidence type="ECO:0000313" key="2">
    <source>
        <dbReference type="EMBL" id="GAD48790.1"/>
    </source>
</evidence>
<dbReference type="InterPro" id="IPR036693">
    <property type="entry name" value="TF_LuxR_autoind-bd_dom_sf"/>
</dbReference>
<dbReference type="InterPro" id="IPR016032">
    <property type="entry name" value="Sig_transdc_resp-reg_C-effctor"/>
</dbReference>
<dbReference type="Proteomes" id="UP000016568">
    <property type="component" value="Unassembled WGS sequence"/>
</dbReference>
<keyword evidence="3" id="KW-1185">Reference proteome</keyword>
<dbReference type="EMBL" id="BASZ01000004">
    <property type="protein sequence ID" value="GAD48790.1"/>
    <property type="molecule type" value="Genomic_DNA"/>
</dbReference>
<dbReference type="OrthoDB" id="7855389at2"/>
<gene>
    <name evidence="2" type="ORF">NT2_04_02020</name>
</gene>
<dbReference type="RefSeq" id="WP_021689697.1">
    <property type="nucleotide sequence ID" value="NZ_BASZ01000004.1"/>
</dbReference>
<dbReference type="GO" id="GO:0003677">
    <property type="term" value="F:DNA binding"/>
    <property type="evidence" value="ECO:0007669"/>
    <property type="project" value="InterPro"/>
</dbReference>
<protein>
    <recommendedName>
        <fullName evidence="1">HTH luxR-type domain-containing protein</fullName>
    </recommendedName>
</protein>
<dbReference type="KEGG" id="ntd:EGO55_09275"/>
<proteinExistence type="predicted"/>
<sequence length="368" mass="41281">MLTARDEDDLLTALYSGAFEQPLWSTFLDRLRARMGARYAGIIFRPPDRPANSPVELFSGTRAPPSLNRLYREELYKNDPFLDFNLREGRVYALSDLFIDGNPTHDIFRREVLAPSGIRYMRLVRVSEPSGVSTWISMSRDRDDFSAADSALFSRLAEHFRIALRSYIALEREKMRASIADDMMRRLAFGWISLDAHGRVVETTEQAKRMLKYGQGLRIARNGRLTASDPQTERRLSAAMKAIASSPGERPRAMRISTDPWLEMLLAPANGEDEGVAGSPVMIAYLQGDTQSESDRYEQIAELFGLLPSEARLALALSRGMSIAEAAENLGITVETARNYSKKIYAKMGARGQNDLIRYILTSVLALA</sequence>
<dbReference type="AlphaFoldDB" id="U2YJY5"/>
<feature type="domain" description="HTH luxR-type" evidence="1">
    <location>
        <begin position="303"/>
        <end position="360"/>
    </location>
</feature>
<organism evidence="2 3">
    <name type="scientific">Caenibius tardaugens NBRC 16725</name>
    <dbReference type="NCBI Taxonomy" id="1219035"/>
    <lineage>
        <taxon>Bacteria</taxon>
        <taxon>Pseudomonadati</taxon>
        <taxon>Pseudomonadota</taxon>
        <taxon>Alphaproteobacteria</taxon>
        <taxon>Sphingomonadales</taxon>
        <taxon>Erythrobacteraceae</taxon>
        <taxon>Caenibius</taxon>
    </lineage>
</organism>
<dbReference type="SMART" id="SM00421">
    <property type="entry name" value="HTH_LUXR"/>
    <property type="match status" value="1"/>
</dbReference>
<dbReference type="eggNOG" id="COG2771">
    <property type="taxonomic scope" value="Bacteria"/>
</dbReference>
<dbReference type="SUPFAM" id="SSF46894">
    <property type="entry name" value="C-terminal effector domain of the bipartite response regulators"/>
    <property type="match status" value="1"/>
</dbReference>
<dbReference type="Gene3D" id="1.10.10.10">
    <property type="entry name" value="Winged helix-like DNA-binding domain superfamily/Winged helix DNA-binding domain"/>
    <property type="match status" value="1"/>
</dbReference>